<feature type="region of interest" description="Disordered" evidence="6">
    <location>
        <begin position="310"/>
        <end position="340"/>
    </location>
</feature>
<dbReference type="InterPro" id="IPR035963">
    <property type="entry name" value="FERM_2"/>
</dbReference>
<dbReference type="Gene3D" id="1.10.150.50">
    <property type="entry name" value="Transcription Factor, Ets-1"/>
    <property type="match status" value="1"/>
</dbReference>
<feature type="domain" description="MyTH4" evidence="8">
    <location>
        <begin position="369"/>
        <end position="519"/>
    </location>
</feature>
<dbReference type="InterPro" id="IPR002404">
    <property type="entry name" value="IRS_PTB"/>
</dbReference>
<dbReference type="PANTHER" id="PTHR46049">
    <property type="entry name" value="AGAP003327-PA"/>
    <property type="match status" value="1"/>
</dbReference>
<comment type="subcellular location">
    <subcellularLocation>
        <location evidence="1">Cytoplasm</location>
    </subcellularLocation>
</comment>
<dbReference type="InterPro" id="IPR038185">
    <property type="entry name" value="MyTH4_dom_sf"/>
</dbReference>
<gene>
    <name evidence="9" type="ORF">LGLO00237_LOCUS33501</name>
</gene>
<evidence type="ECO:0000256" key="2">
    <source>
        <dbReference type="ARBA" id="ARBA00022490"/>
    </source>
</evidence>
<dbReference type="InterPro" id="IPR019748">
    <property type="entry name" value="FERM_central"/>
</dbReference>
<dbReference type="Gene3D" id="1.25.40.530">
    <property type="entry name" value="MyTH4 domain"/>
    <property type="match status" value="1"/>
</dbReference>
<dbReference type="PROSITE" id="PS51016">
    <property type="entry name" value="MYTH4"/>
    <property type="match status" value="1"/>
</dbReference>
<dbReference type="InterPro" id="IPR014352">
    <property type="entry name" value="FERM/acyl-CoA-bd_prot_sf"/>
</dbReference>
<feature type="compositionally biased region" description="Low complexity" evidence="6">
    <location>
        <begin position="941"/>
        <end position="956"/>
    </location>
</feature>
<dbReference type="Gene3D" id="2.30.29.30">
    <property type="entry name" value="Pleckstrin-homology domain (PH domain)/Phosphotyrosine-binding domain (PTB)"/>
    <property type="match status" value="1"/>
</dbReference>
<dbReference type="GO" id="GO:0005737">
    <property type="term" value="C:cytoplasm"/>
    <property type="evidence" value="ECO:0007669"/>
    <property type="project" value="UniProtKB-SubCell"/>
</dbReference>
<accession>A0A7S3ZFD8</accession>
<feature type="region of interest" description="Disordered" evidence="6">
    <location>
        <begin position="893"/>
        <end position="956"/>
    </location>
</feature>
<evidence type="ECO:0000259" key="7">
    <source>
        <dbReference type="PROSITE" id="PS50057"/>
    </source>
</evidence>
<dbReference type="Pfam" id="PF00373">
    <property type="entry name" value="FERM_M"/>
    <property type="match status" value="1"/>
</dbReference>
<dbReference type="SUPFAM" id="SSF50729">
    <property type="entry name" value="PH domain-like"/>
    <property type="match status" value="1"/>
</dbReference>
<dbReference type="InterPro" id="IPR000857">
    <property type="entry name" value="MyTH4_dom"/>
</dbReference>
<reference evidence="9" key="1">
    <citation type="submission" date="2021-01" db="EMBL/GenBank/DDBJ databases">
        <authorList>
            <person name="Corre E."/>
            <person name="Pelletier E."/>
            <person name="Niang G."/>
            <person name="Scheremetjew M."/>
            <person name="Finn R."/>
            <person name="Kale V."/>
            <person name="Holt S."/>
            <person name="Cochrane G."/>
            <person name="Meng A."/>
            <person name="Brown T."/>
            <person name="Cohen L."/>
        </authorList>
    </citation>
    <scope>NUCLEOTIDE SEQUENCE</scope>
    <source>
        <strain evidence="9">CCCM811</strain>
    </source>
</reference>
<dbReference type="PANTHER" id="PTHR46049:SF10">
    <property type="entry name" value="MYOSIN VIIA"/>
    <property type="match status" value="1"/>
</dbReference>
<dbReference type="InterPro" id="IPR011993">
    <property type="entry name" value="PH-like_dom_sf"/>
</dbReference>
<name>A0A7S3ZFD8_9EUKA</name>
<feature type="region of interest" description="Disordered" evidence="6">
    <location>
        <begin position="231"/>
        <end position="250"/>
    </location>
</feature>
<proteinExistence type="predicted"/>
<dbReference type="Pfam" id="PF02174">
    <property type="entry name" value="IRS"/>
    <property type="match status" value="1"/>
</dbReference>
<feature type="compositionally biased region" description="Acidic residues" evidence="6">
    <location>
        <begin position="319"/>
        <end position="328"/>
    </location>
</feature>
<dbReference type="SUPFAM" id="SSF47031">
    <property type="entry name" value="Second domain of FERM"/>
    <property type="match status" value="1"/>
</dbReference>
<dbReference type="InterPro" id="IPR013761">
    <property type="entry name" value="SAM/pointed_sf"/>
</dbReference>
<organism evidence="9">
    <name type="scientific">Lotharella globosa</name>
    <dbReference type="NCBI Taxonomy" id="91324"/>
    <lineage>
        <taxon>Eukaryota</taxon>
        <taxon>Sar</taxon>
        <taxon>Rhizaria</taxon>
        <taxon>Cercozoa</taxon>
        <taxon>Chlorarachniophyceae</taxon>
        <taxon>Lotharella</taxon>
    </lineage>
</organism>
<keyword evidence="5" id="KW-0505">Motor protein</keyword>
<dbReference type="Gene3D" id="1.20.80.10">
    <property type="match status" value="1"/>
</dbReference>
<evidence type="ECO:0000256" key="6">
    <source>
        <dbReference type="SAM" id="MobiDB-lite"/>
    </source>
</evidence>
<feature type="compositionally biased region" description="Polar residues" evidence="6">
    <location>
        <begin position="178"/>
        <end position="187"/>
    </location>
</feature>
<dbReference type="InterPro" id="IPR019749">
    <property type="entry name" value="Band_41_domain"/>
</dbReference>
<protein>
    <recommendedName>
        <fullName evidence="10">SAM domain-containing protein</fullName>
    </recommendedName>
</protein>
<evidence type="ECO:0000256" key="1">
    <source>
        <dbReference type="ARBA" id="ARBA00004496"/>
    </source>
</evidence>
<dbReference type="EMBL" id="HBIV01048212">
    <property type="protein sequence ID" value="CAE0681713.1"/>
    <property type="molecule type" value="Transcribed_RNA"/>
</dbReference>
<dbReference type="Pfam" id="PF21989">
    <property type="entry name" value="RA_2"/>
    <property type="match status" value="1"/>
</dbReference>
<dbReference type="InterPro" id="IPR000299">
    <property type="entry name" value="FERM_domain"/>
</dbReference>
<feature type="compositionally biased region" description="Polar residues" evidence="6">
    <location>
        <begin position="45"/>
        <end position="54"/>
    </location>
</feature>
<evidence type="ECO:0008006" key="10">
    <source>
        <dbReference type="Google" id="ProtNLM"/>
    </source>
</evidence>
<feature type="region of interest" description="Disordered" evidence="6">
    <location>
        <begin position="155"/>
        <end position="209"/>
    </location>
</feature>
<feature type="compositionally biased region" description="Polar residues" evidence="6">
    <location>
        <begin position="155"/>
        <end position="168"/>
    </location>
</feature>
<dbReference type="GO" id="GO:0005856">
    <property type="term" value="C:cytoskeleton"/>
    <property type="evidence" value="ECO:0007669"/>
    <property type="project" value="InterPro"/>
</dbReference>
<feature type="domain" description="FERM" evidence="7">
    <location>
        <begin position="524"/>
        <end position="892"/>
    </location>
</feature>
<dbReference type="CDD" id="cd14473">
    <property type="entry name" value="FERM_B-lobe"/>
    <property type="match status" value="1"/>
</dbReference>
<keyword evidence="3" id="KW-0547">Nucleotide-binding</keyword>
<dbReference type="PROSITE" id="PS50057">
    <property type="entry name" value="FERM_3"/>
    <property type="match status" value="1"/>
</dbReference>
<dbReference type="AlphaFoldDB" id="A0A7S3ZFD8"/>
<dbReference type="Pfam" id="PF00784">
    <property type="entry name" value="MyTH4"/>
    <property type="match status" value="1"/>
</dbReference>
<dbReference type="SMART" id="SM00295">
    <property type="entry name" value="B41"/>
    <property type="match status" value="1"/>
</dbReference>
<feature type="compositionally biased region" description="Low complexity" evidence="6">
    <location>
        <begin position="899"/>
        <end position="925"/>
    </location>
</feature>
<dbReference type="SMART" id="SM00139">
    <property type="entry name" value="MyTH4"/>
    <property type="match status" value="1"/>
</dbReference>
<evidence type="ECO:0000256" key="3">
    <source>
        <dbReference type="ARBA" id="ARBA00022741"/>
    </source>
</evidence>
<evidence type="ECO:0000313" key="9">
    <source>
        <dbReference type="EMBL" id="CAE0681713.1"/>
    </source>
</evidence>
<evidence type="ECO:0000259" key="8">
    <source>
        <dbReference type="PROSITE" id="PS51016"/>
    </source>
</evidence>
<evidence type="ECO:0000256" key="5">
    <source>
        <dbReference type="ARBA" id="ARBA00023175"/>
    </source>
</evidence>
<dbReference type="Gene3D" id="3.10.20.90">
    <property type="entry name" value="Phosphatidylinositol 3-kinase Catalytic Subunit, Chain A, domain 1"/>
    <property type="match status" value="1"/>
</dbReference>
<keyword evidence="2" id="KW-0963">Cytoplasm</keyword>
<feature type="region of interest" description="Disordered" evidence="6">
    <location>
        <begin position="15"/>
        <end position="81"/>
    </location>
</feature>
<dbReference type="InterPro" id="IPR051724">
    <property type="entry name" value="Actin_motor_Myosin"/>
</dbReference>
<evidence type="ECO:0000256" key="4">
    <source>
        <dbReference type="ARBA" id="ARBA00022840"/>
    </source>
</evidence>
<sequence>MSSLGSVLLSGSSEYTKPRLRLRRTHSQSSKIRSSRSLESRDSSNPLISPSNSFDNKDRSRSIPGMRNSSDQPQRDWRRESIDKWTTENVASFIEELGPETLWKEYALKCAKMDMNGRGLLAAEELHFIRLGFATMDALKIVRAVKDELRNNLLGSANSTNPLLSSSDNDAKHDVKPNRSTLLSSSEVDVKRPLHSQSEAGPDAASDHRASISTAATTDFAALNMSFKSQGRINDDDDAGSVASSRSEVSYTNRNALKKSAIRPAGVDTAADRLVESVHTLNPTKLGEMVNIRHSLWQYLKDHEEVSLDEKLEGKDKDTDDDDDDDSGYESQSSVEEDPGYKLAEHRTGFFNRLFKTGEVKDGESLLAFQKALINVSLLKCNRKNDRVAIQLFKCITAYMGDRRGSKPQAEYARRIVLIGLLSHKSMRDELYLQLCKQTHMNPGTQSTLQGWSLILLCLMSFLPSPKLRIMDHIDRTLAATQEQGVKERVIMAKKIMAMQESAPPRAEMPPTIEVESVAKLSLIPVEVKLPSKTFKGEPRSISILVDPLMTIAEAERLIAKKLGISFQIPFGLYEANKDAMEVCLDRRRVCDVMSSWSQSVEDVREILNESAKKKRRVREEQEQEKFHLQSKSMSDLTRAAAKLRSKTEDLVRYDHFVFQAKLLPHTSGPRRVREMASDSVGLDIAYCQVRDMILSGRLRIEERDVAKCAALQLQVEQGDYNKEVNRPGCLITSIHNFVPAYMLPEKKKLKKDEDKLYTLEARILEKYAKLVTIRVDQAKAKYLSYAERSEQYGMHFYLVRQRRQMRKLPEYLNLGISMENIFIQNPDDGKIVKRYKLTDVVSWGYSNTKFILVVGDVVQQIKYFFRTLKGDVMKRLIQIAININVNYTKQRLRGRSPGRGTRSARSRSLTSRSSSRLSSTTFGLDTRVEGMRSRSRGRTASRSSSRIASYASMRD</sequence>
<dbReference type="GO" id="GO:0005524">
    <property type="term" value="F:ATP binding"/>
    <property type="evidence" value="ECO:0007669"/>
    <property type="project" value="UniProtKB-KW"/>
</dbReference>
<keyword evidence="4" id="KW-0067">ATP-binding</keyword>